<sequence>WAAGSGAVSGVPWRRTWAWCSASNPASASPPTAGSAFR</sequence>
<reference evidence="1" key="1">
    <citation type="submission" date="2020-02" db="EMBL/GenBank/DDBJ databases">
        <authorList>
            <person name="Meier V. D."/>
        </authorList>
    </citation>
    <scope>NUCLEOTIDE SEQUENCE</scope>
    <source>
        <strain evidence="1">AVDCRST_MAG56</strain>
    </source>
</reference>
<name>A0A6J4I652_9SPHI</name>
<evidence type="ECO:0000313" key="1">
    <source>
        <dbReference type="EMBL" id="CAA9241466.1"/>
    </source>
</evidence>
<dbReference type="EMBL" id="CADCTQ010000135">
    <property type="protein sequence ID" value="CAA9241466.1"/>
    <property type="molecule type" value="Genomic_DNA"/>
</dbReference>
<feature type="non-terminal residue" evidence="1">
    <location>
        <position position="1"/>
    </location>
</feature>
<accession>A0A6J4I652</accession>
<proteinExistence type="predicted"/>
<organism evidence="1">
    <name type="scientific">uncultured Cytophagales bacterium</name>
    <dbReference type="NCBI Taxonomy" id="158755"/>
    <lineage>
        <taxon>Bacteria</taxon>
        <taxon>Pseudomonadati</taxon>
        <taxon>Bacteroidota</taxon>
        <taxon>Sphingobacteriia</taxon>
        <taxon>Sphingobacteriales</taxon>
        <taxon>environmental samples</taxon>
    </lineage>
</organism>
<feature type="non-terminal residue" evidence="1">
    <location>
        <position position="38"/>
    </location>
</feature>
<protein>
    <submittedName>
        <fullName evidence="1">Iron-sulfur cluster-binding protein</fullName>
    </submittedName>
</protein>
<gene>
    <name evidence="1" type="ORF">AVDCRST_MAG56-1425</name>
</gene>
<dbReference type="AlphaFoldDB" id="A0A6J4I652"/>